<dbReference type="EMBL" id="JBHRSX010000006">
    <property type="protein sequence ID" value="MFC3200511.1"/>
    <property type="molecule type" value="Genomic_DNA"/>
</dbReference>
<dbReference type="InterPro" id="IPR021109">
    <property type="entry name" value="Peptidase_aspartic_dom_sf"/>
</dbReference>
<protein>
    <submittedName>
        <fullName evidence="1">TIGR02281 family clan AA aspartic protease</fullName>
    </submittedName>
</protein>
<dbReference type="RefSeq" id="WP_206427289.1">
    <property type="nucleotide sequence ID" value="NZ_JBHRSX010000006.1"/>
</dbReference>
<organism evidence="1 2">
    <name type="scientific">Alteromonas oceani</name>
    <dbReference type="NCBI Taxonomy" id="2071609"/>
    <lineage>
        <taxon>Bacteria</taxon>
        <taxon>Pseudomonadati</taxon>
        <taxon>Pseudomonadota</taxon>
        <taxon>Gammaproteobacteria</taxon>
        <taxon>Alteromonadales</taxon>
        <taxon>Alteromonadaceae</taxon>
        <taxon>Alteromonas/Salinimonas group</taxon>
        <taxon>Alteromonas</taxon>
    </lineage>
</organism>
<keyword evidence="2" id="KW-1185">Reference proteome</keyword>
<dbReference type="CDD" id="cd05483">
    <property type="entry name" value="retropepsin_like_bacteria"/>
    <property type="match status" value="1"/>
</dbReference>
<dbReference type="Pfam" id="PF13975">
    <property type="entry name" value="gag-asp_proteas"/>
    <property type="match status" value="1"/>
</dbReference>
<dbReference type="GO" id="GO:0006508">
    <property type="term" value="P:proteolysis"/>
    <property type="evidence" value="ECO:0007669"/>
    <property type="project" value="UniProtKB-KW"/>
</dbReference>
<dbReference type="SUPFAM" id="SSF50630">
    <property type="entry name" value="Acid proteases"/>
    <property type="match status" value="1"/>
</dbReference>
<reference evidence="2" key="1">
    <citation type="journal article" date="2019" name="Int. J. Syst. Evol. Microbiol.">
        <title>The Global Catalogue of Microorganisms (GCM) 10K type strain sequencing project: providing services to taxonomists for standard genome sequencing and annotation.</title>
        <authorList>
            <consortium name="The Broad Institute Genomics Platform"/>
            <consortium name="The Broad Institute Genome Sequencing Center for Infectious Disease"/>
            <person name="Wu L."/>
            <person name="Ma J."/>
        </authorList>
    </citation>
    <scope>NUCLEOTIDE SEQUENCE [LARGE SCALE GENOMIC DNA]</scope>
    <source>
        <strain evidence="2">KCTC 52449</strain>
    </source>
</reference>
<dbReference type="GO" id="GO:0008233">
    <property type="term" value="F:peptidase activity"/>
    <property type="evidence" value="ECO:0007669"/>
    <property type="project" value="UniProtKB-KW"/>
</dbReference>
<dbReference type="InterPro" id="IPR034122">
    <property type="entry name" value="Retropepsin-like_bacterial"/>
</dbReference>
<comment type="caution">
    <text evidence="1">The sequence shown here is derived from an EMBL/GenBank/DDBJ whole genome shotgun (WGS) entry which is preliminary data.</text>
</comment>
<dbReference type="Proteomes" id="UP001595477">
    <property type="component" value="Unassembled WGS sequence"/>
</dbReference>
<dbReference type="NCBIfam" id="TIGR02281">
    <property type="entry name" value="clan_AA_DTGA"/>
    <property type="match status" value="1"/>
</dbReference>
<dbReference type="InterPro" id="IPR001969">
    <property type="entry name" value="Aspartic_peptidase_AS"/>
</dbReference>
<proteinExistence type="predicted"/>
<evidence type="ECO:0000313" key="1">
    <source>
        <dbReference type="EMBL" id="MFC3200511.1"/>
    </source>
</evidence>
<keyword evidence="1" id="KW-0378">Hydrolase</keyword>
<keyword evidence="1" id="KW-0645">Protease</keyword>
<name>A0ABV7JWG3_9ALTE</name>
<accession>A0ABV7JWG3</accession>
<gene>
    <name evidence="1" type="ORF">ACFOEW_01605</name>
</gene>
<evidence type="ECO:0000313" key="2">
    <source>
        <dbReference type="Proteomes" id="UP001595477"/>
    </source>
</evidence>
<dbReference type="Gene3D" id="2.40.70.10">
    <property type="entry name" value="Acid Proteases"/>
    <property type="match status" value="1"/>
</dbReference>
<sequence>MTQQSNDTSKAAKWMLILAWACLFGLLTLVFGDLLEQQTNPNQKPVSIMRGEQIEIRLEQNRQGHYVVSGSINGKPAVFLVDTGATSVSIPAHLADEFNLPRGRSGMASTANGRVKITLTEIATLTLGGITLQNVGANINPGMQGEQILLGMSALKQLEFTQRGETLILRTL</sequence>
<dbReference type="PROSITE" id="PS00141">
    <property type="entry name" value="ASP_PROTEASE"/>
    <property type="match status" value="1"/>
</dbReference>
<dbReference type="InterPro" id="IPR011969">
    <property type="entry name" value="Clan_AA_Asp_peptidase_C"/>
</dbReference>